<keyword evidence="1 4" id="KW-0808">Transferase</keyword>
<dbReference type="PANTHER" id="PTHR43420:SF12">
    <property type="entry name" value="N-ACETYLTRANSFERASE DOMAIN-CONTAINING PROTEIN"/>
    <property type="match status" value="1"/>
</dbReference>
<dbReference type="SUPFAM" id="SSF55729">
    <property type="entry name" value="Acyl-CoA N-acyltransferases (Nat)"/>
    <property type="match status" value="1"/>
</dbReference>
<accession>A0A6F8PS55</accession>
<dbReference type="InterPro" id="IPR016181">
    <property type="entry name" value="Acyl_CoA_acyltransferase"/>
</dbReference>
<dbReference type="PANTHER" id="PTHR43420">
    <property type="entry name" value="ACETYLTRANSFERASE"/>
    <property type="match status" value="1"/>
</dbReference>
<dbReference type="KEGG" id="tse:THMIRHAS_02370"/>
<dbReference type="PROSITE" id="PS51186">
    <property type="entry name" value="GNAT"/>
    <property type="match status" value="1"/>
</dbReference>
<evidence type="ECO:0000256" key="2">
    <source>
        <dbReference type="ARBA" id="ARBA00023315"/>
    </source>
</evidence>
<name>A0A6F8PS55_9GAMM</name>
<keyword evidence="5" id="KW-1185">Reference proteome</keyword>
<dbReference type="Gene3D" id="3.40.630.30">
    <property type="match status" value="1"/>
</dbReference>
<dbReference type="GO" id="GO:0016747">
    <property type="term" value="F:acyltransferase activity, transferring groups other than amino-acyl groups"/>
    <property type="evidence" value="ECO:0007669"/>
    <property type="project" value="InterPro"/>
</dbReference>
<dbReference type="Pfam" id="PF11814">
    <property type="entry name" value="DUF3335"/>
    <property type="match status" value="1"/>
</dbReference>
<protein>
    <submittedName>
        <fullName evidence="4">GNAT family N-acetyltransferase</fullName>
    </submittedName>
</protein>
<evidence type="ECO:0000313" key="4">
    <source>
        <dbReference type="EMBL" id="BBP44864.1"/>
    </source>
</evidence>
<sequence>MLTLRLADKNDLNALVQIEQQCFVYDQISRRSFSHFLKGEHSTLAIIADERQMLGYVLLLFRSGTGLARLYSLAVVPEAQGKGYGKQLLAWGEQYAGEHGCVYLRLEVSVNNLAAYQLYQQRGYKTLAKLSAYYEDGADGWRMEKRLHSKALSRRARPNFAYYEQSTEFTCGPASLMMALQTLQTDYRANRREELQIWREATTIFMTSGHGGCSPHGLALSAWRRALAVELIVNSNGTPFIDGVRSAEKKAVIELVHQDFLTQLAESDVKVRNDWPNTEELDAILARQQPILALISTWQLTRDKAPHWVVITASDENYVYINDPDIDDKQPHLSKTDFEQIPIAKGLFWKMASFGQQKLKALLVLGATAPNS</sequence>
<reference evidence="5" key="1">
    <citation type="submission" date="2019-11" db="EMBL/GenBank/DDBJ databases">
        <title>Isolation and characterization of two novel species in the genus Thiomicrorhabdus.</title>
        <authorList>
            <person name="Mochizuki J."/>
            <person name="Kojima H."/>
            <person name="Fukui M."/>
        </authorList>
    </citation>
    <scope>NUCLEOTIDE SEQUENCE [LARGE SCALE GENOMIC DNA]</scope>
    <source>
        <strain evidence="5">aks77</strain>
    </source>
</reference>
<dbReference type="Pfam" id="PF00583">
    <property type="entry name" value="Acetyltransf_1"/>
    <property type="match status" value="1"/>
</dbReference>
<keyword evidence="2" id="KW-0012">Acyltransferase</keyword>
<evidence type="ECO:0000313" key="5">
    <source>
        <dbReference type="Proteomes" id="UP000501726"/>
    </source>
</evidence>
<feature type="domain" description="N-acetyltransferase" evidence="3">
    <location>
        <begin position="2"/>
        <end position="148"/>
    </location>
</feature>
<dbReference type="AlphaFoldDB" id="A0A6F8PS55"/>
<dbReference type="InterPro" id="IPR021770">
    <property type="entry name" value="DUF3335"/>
</dbReference>
<gene>
    <name evidence="4" type="ORF">THMIRHAS_02370</name>
</gene>
<organism evidence="4 5">
    <name type="scientific">Thiosulfatimonas sediminis</name>
    <dbReference type="NCBI Taxonomy" id="2675054"/>
    <lineage>
        <taxon>Bacteria</taxon>
        <taxon>Pseudomonadati</taxon>
        <taxon>Pseudomonadota</taxon>
        <taxon>Gammaproteobacteria</taxon>
        <taxon>Thiotrichales</taxon>
        <taxon>Piscirickettsiaceae</taxon>
        <taxon>Thiosulfatimonas</taxon>
    </lineage>
</organism>
<evidence type="ECO:0000259" key="3">
    <source>
        <dbReference type="PROSITE" id="PS51186"/>
    </source>
</evidence>
<evidence type="ECO:0000256" key="1">
    <source>
        <dbReference type="ARBA" id="ARBA00022679"/>
    </source>
</evidence>
<dbReference type="InterPro" id="IPR000182">
    <property type="entry name" value="GNAT_dom"/>
</dbReference>
<proteinExistence type="predicted"/>
<dbReference type="Gene3D" id="3.90.70.10">
    <property type="entry name" value="Cysteine proteinases"/>
    <property type="match status" value="1"/>
</dbReference>
<dbReference type="InterPro" id="IPR050680">
    <property type="entry name" value="YpeA/RimI_acetyltransf"/>
</dbReference>
<dbReference type="CDD" id="cd04301">
    <property type="entry name" value="NAT_SF"/>
    <property type="match status" value="1"/>
</dbReference>
<dbReference type="RefSeq" id="WP_173269627.1">
    <property type="nucleotide sequence ID" value="NZ_AP021889.1"/>
</dbReference>
<dbReference type="EMBL" id="AP021889">
    <property type="protein sequence ID" value="BBP44864.1"/>
    <property type="molecule type" value="Genomic_DNA"/>
</dbReference>
<dbReference type="Proteomes" id="UP000501726">
    <property type="component" value="Chromosome"/>
</dbReference>